<reference evidence="2" key="2">
    <citation type="journal article" date="2015" name="Data Brief">
        <title>Shoot transcriptome of the giant reed, Arundo donax.</title>
        <authorList>
            <person name="Barrero R.A."/>
            <person name="Guerrero F.D."/>
            <person name="Moolhuijzen P."/>
            <person name="Goolsby J.A."/>
            <person name="Tidwell J."/>
            <person name="Bellgard S.E."/>
            <person name="Bellgard M.I."/>
        </authorList>
    </citation>
    <scope>NUCLEOTIDE SEQUENCE</scope>
    <source>
        <tissue evidence="2">Shoot tissue taken approximately 20 cm above the soil surface</tissue>
    </source>
</reference>
<dbReference type="EMBL" id="GBRH01202317">
    <property type="protein sequence ID" value="JAD95578.1"/>
    <property type="molecule type" value="Transcribed_RNA"/>
</dbReference>
<reference evidence="2" key="1">
    <citation type="submission" date="2014-09" db="EMBL/GenBank/DDBJ databases">
        <authorList>
            <person name="Magalhaes I.L.F."/>
            <person name="Oliveira U."/>
            <person name="Santos F.R."/>
            <person name="Vidigal T.H.D.A."/>
            <person name="Brescovit A.D."/>
            <person name="Santos A.J."/>
        </authorList>
    </citation>
    <scope>NUCLEOTIDE SEQUENCE</scope>
    <source>
        <tissue evidence="2">Shoot tissue taken approximately 20 cm above the soil surface</tissue>
    </source>
</reference>
<keyword evidence="1" id="KW-0472">Membrane</keyword>
<accession>A0A0A9E988</accession>
<keyword evidence="1" id="KW-0812">Transmembrane</keyword>
<dbReference type="AlphaFoldDB" id="A0A0A9E988"/>
<evidence type="ECO:0000313" key="2">
    <source>
        <dbReference type="EMBL" id="JAD95578.1"/>
    </source>
</evidence>
<feature type="transmembrane region" description="Helical" evidence="1">
    <location>
        <begin position="20"/>
        <end position="40"/>
    </location>
</feature>
<organism evidence="2">
    <name type="scientific">Arundo donax</name>
    <name type="common">Giant reed</name>
    <name type="synonym">Donax arundinaceus</name>
    <dbReference type="NCBI Taxonomy" id="35708"/>
    <lineage>
        <taxon>Eukaryota</taxon>
        <taxon>Viridiplantae</taxon>
        <taxon>Streptophyta</taxon>
        <taxon>Embryophyta</taxon>
        <taxon>Tracheophyta</taxon>
        <taxon>Spermatophyta</taxon>
        <taxon>Magnoliopsida</taxon>
        <taxon>Liliopsida</taxon>
        <taxon>Poales</taxon>
        <taxon>Poaceae</taxon>
        <taxon>PACMAD clade</taxon>
        <taxon>Arundinoideae</taxon>
        <taxon>Arundineae</taxon>
        <taxon>Arundo</taxon>
    </lineage>
</organism>
<keyword evidence="1" id="KW-1133">Transmembrane helix</keyword>
<proteinExistence type="predicted"/>
<protein>
    <submittedName>
        <fullName evidence="2">Uncharacterized protein</fullName>
    </submittedName>
</protein>
<name>A0A0A9E988_ARUDO</name>
<evidence type="ECO:0000256" key="1">
    <source>
        <dbReference type="SAM" id="Phobius"/>
    </source>
</evidence>
<sequence length="43" mass="5068">MMGNSIHCLLISSKICPKSLYYWVMVLNHQLLILLCLQLYKRS</sequence>